<keyword evidence="5" id="KW-0391">Immunity</keyword>
<keyword evidence="6 8" id="KW-0175">Coiled coil</keyword>
<dbReference type="Proteomes" id="UP000186698">
    <property type="component" value="Chromosome 9_10L"/>
</dbReference>
<dbReference type="GO" id="GO:0008270">
    <property type="term" value="F:zinc ion binding"/>
    <property type="evidence" value="ECO:0007669"/>
    <property type="project" value="UniProtKB-KW"/>
</dbReference>
<feature type="domain" description="RING-type" evidence="10">
    <location>
        <begin position="10"/>
        <end position="51"/>
    </location>
</feature>
<dbReference type="InterPro" id="IPR043136">
    <property type="entry name" value="B30.2/SPRY_sf"/>
</dbReference>
<feature type="region of interest" description="Disordered" evidence="9">
    <location>
        <begin position="406"/>
        <end position="478"/>
    </location>
</feature>
<evidence type="ECO:0000259" key="10">
    <source>
        <dbReference type="PROSITE" id="PS50089"/>
    </source>
</evidence>
<keyword evidence="3 7" id="KW-0863">Zinc-finger</keyword>
<dbReference type="PROSITE" id="PS50089">
    <property type="entry name" value="ZF_RING_2"/>
    <property type="match status" value="1"/>
</dbReference>
<dbReference type="GO" id="GO:0005737">
    <property type="term" value="C:cytoplasm"/>
    <property type="evidence" value="ECO:0007669"/>
    <property type="project" value="UniProtKB-ARBA"/>
</dbReference>
<evidence type="ECO:0000256" key="5">
    <source>
        <dbReference type="ARBA" id="ARBA00022859"/>
    </source>
</evidence>
<feature type="region of interest" description="Disordered" evidence="9">
    <location>
        <begin position="354"/>
        <end position="373"/>
    </location>
</feature>
<dbReference type="AGR" id="Xenbase:XB-GENE-17341987"/>
<dbReference type="RefSeq" id="XP_018091061.1">
    <property type="nucleotide sequence ID" value="XM_018235572.2"/>
</dbReference>
<feature type="coiled-coil region" evidence="8">
    <location>
        <begin position="195"/>
        <end position="297"/>
    </location>
</feature>
<evidence type="ECO:0000256" key="4">
    <source>
        <dbReference type="ARBA" id="ARBA00022833"/>
    </source>
</evidence>
<dbReference type="InterPro" id="IPR013320">
    <property type="entry name" value="ConA-like_dom_sf"/>
</dbReference>
<dbReference type="SUPFAM" id="SSF49899">
    <property type="entry name" value="Concanavalin A-like lectins/glucanases"/>
    <property type="match status" value="1"/>
</dbReference>
<feature type="compositionally biased region" description="Basic and acidic residues" evidence="9">
    <location>
        <begin position="411"/>
        <end position="428"/>
    </location>
</feature>
<dbReference type="OMA" id="ESTGIMG"/>
<feature type="domain" description="B30.2/SPRY" evidence="11">
    <location>
        <begin position="470"/>
        <end position="661"/>
    </location>
</feature>
<dbReference type="PROSITE" id="PS00518">
    <property type="entry name" value="ZF_RING_1"/>
    <property type="match status" value="1"/>
</dbReference>
<feature type="compositionally biased region" description="Low complexity" evidence="9">
    <location>
        <begin position="451"/>
        <end position="460"/>
    </location>
</feature>
<keyword evidence="13 14" id="KW-0436">Ligase</keyword>
<dbReference type="InterPro" id="IPR001841">
    <property type="entry name" value="Znf_RING"/>
</dbReference>
<dbReference type="GeneID" id="108701227"/>
<dbReference type="Gene3D" id="3.30.40.10">
    <property type="entry name" value="Zinc/RING finger domain, C3HC4 (zinc finger)"/>
    <property type="match status" value="1"/>
</dbReference>
<dbReference type="PROSITE" id="PS50188">
    <property type="entry name" value="B302_SPRY"/>
    <property type="match status" value="1"/>
</dbReference>
<dbReference type="CDD" id="cd16597">
    <property type="entry name" value="RING-HC_TRIM25_C-IV"/>
    <property type="match status" value="1"/>
</dbReference>
<reference evidence="13 14" key="1">
    <citation type="submission" date="2022-04" db="UniProtKB">
        <authorList>
            <consortium name="RefSeq"/>
        </authorList>
    </citation>
    <scope>IDENTIFICATION</scope>
    <source>
        <strain evidence="13 14">J_2021</strain>
        <tissue evidence="13 14">Erythrocytes</tissue>
    </source>
</reference>
<dbReference type="InterPro" id="IPR003877">
    <property type="entry name" value="SPRY_dom"/>
</dbReference>
<protein>
    <submittedName>
        <fullName evidence="13 14">E3 ubiquitin/ISG15 ligase TRIM25 isoform X1</fullName>
    </submittedName>
</protein>
<dbReference type="PRINTS" id="PR01407">
    <property type="entry name" value="BUTYPHLNCDUF"/>
</dbReference>
<dbReference type="SMART" id="SM00184">
    <property type="entry name" value="RING"/>
    <property type="match status" value="1"/>
</dbReference>
<organism evidence="13">
    <name type="scientific">Xenopus laevis</name>
    <name type="common">African clawed frog</name>
    <dbReference type="NCBI Taxonomy" id="8355"/>
    <lineage>
        <taxon>Eukaryota</taxon>
        <taxon>Metazoa</taxon>
        <taxon>Chordata</taxon>
        <taxon>Craniata</taxon>
        <taxon>Vertebrata</taxon>
        <taxon>Euteleostomi</taxon>
        <taxon>Amphibia</taxon>
        <taxon>Batrachia</taxon>
        <taxon>Anura</taxon>
        <taxon>Pipoidea</taxon>
        <taxon>Pipidae</taxon>
        <taxon>Xenopodinae</taxon>
        <taxon>Xenopus</taxon>
        <taxon>Xenopus</taxon>
    </lineage>
</organism>
<gene>
    <name evidence="13 14 15" type="primary">trim25.L</name>
</gene>
<dbReference type="OrthoDB" id="6270329at2759"/>
<evidence type="ECO:0000256" key="2">
    <source>
        <dbReference type="ARBA" id="ARBA00022723"/>
    </source>
</evidence>
<dbReference type="AlphaFoldDB" id="A0A1L8EV39"/>
<evidence type="ECO:0000256" key="1">
    <source>
        <dbReference type="ARBA" id="ARBA00022588"/>
    </source>
</evidence>
<dbReference type="InterPro" id="IPR003879">
    <property type="entry name" value="Butyrophylin_SPRY"/>
</dbReference>
<dbReference type="InterPro" id="IPR013083">
    <property type="entry name" value="Znf_RING/FYVE/PHD"/>
</dbReference>
<dbReference type="Pfam" id="PF25600">
    <property type="entry name" value="TRIM_CC"/>
    <property type="match status" value="1"/>
</dbReference>
<dbReference type="PANTHER" id="PTHR25465:SF77">
    <property type="entry name" value="E3 UBIQUITIN_ISG15 LIGASE TRIM25"/>
    <property type="match status" value="1"/>
</dbReference>
<keyword evidence="12" id="KW-1185">Reference proteome</keyword>
<dbReference type="Pfam" id="PF00622">
    <property type="entry name" value="SPRY"/>
    <property type="match status" value="1"/>
</dbReference>
<keyword evidence="1" id="KW-0399">Innate immunity</keyword>
<evidence type="ECO:0000256" key="7">
    <source>
        <dbReference type="PROSITE-ProRule" id="PRU00175"/>
    </source>
</evidence>
<dbReference type="Pfam" id="PF15227">
    <property type="entry name" value="zf-C3HC4_4"/>
    <property type="match status" value="1"/>
</dbReference>
<dbReference type="InterPro" id="IPR058030">
    <property type="entry name" value="TRIM8/14/16/25/29/45/65_CC"/>
</dbReference>
<name>A0A1L8EV39_XENLA</name>
<evidence type="ECO:0000256" key="3">
    <source>
        <dbReference type="ARBA" id="ARBA00022771"/>
    </source>
</evidence>
<sequence length="661" mass="75769">MENLVEELTCSICLGLFSTPVTIPCGHNFCGGCLNLAWEASKVSEYRCPQCMCSFSTKPDLRKNTLLSNLVSQLQSMHIEPPQPEVMVEEVVEDSCDTDVVLCDSCMKLPAAKTCLTCLASFCEEHLQPHLESPAFIHHLLKQPMRDLHVRKCQDHDKLLDQYCREHSRCICCYCLASHKQCHTCSLQEGKMEKEKEFINILQSLNQKIEKASNTADEVKREQRQVMNTADKKKNLMEGEFEEIKALIEQEKKKSIRKIEEEENKANSKFSYTLSILGKKKQEFEKMKSSVESLLQEDDDLQFLKQASKLHDTTSKEPFKPKTEFDEKLLHQIFRNTVSLKDFIKTKLQQPDDISEKLPAGGRYPKQDDTLESSRAYKVKMPAGGSRHPKQEDPLENFLLQMKSSSTSLEKMQESRHPKQTETPDEIRFTFPPKFGNADKSYKKEKPRFKVPSSPSVPSPDGKNNPQVNTKRGPPIPDSREEVLKYAEQLTVNPNTAHKRVLLSERNTKLFVSDKVQDYQDHPERFTHCSQVLCSQGFSQGIHYWEVEIQGGNFSGFGVACRSIPRKGGESRLGRNNVSWCLEYFNGKLQAWHDEKETSLTSPNTNRIGVLLNYDEGFLSFFSVSKKFSQIYRFRARFTEVVYPAFWVFSANAVLSLNTFN</sequence>
<dbReference type="Gene3D" id="4.10.830.40">
    <property type="match status" value="1"/>
</dbReference>
<dbReference type="InterPro" id="IPR006574">
    <property type="entry name" value="PRY"/>
</dbReference>
<dbReference type="Xenbase" id="XB-GENE-17341987">
    <property type="gene designation" value="trim25.L"/>
</dbReference>
<dbReference type="PaxDb" id="8355-A0A1L8EV39"/>
<evidence type="ECO:0000259" key="11">
    <source>
        <dbReference type="PROSITE" id="PS50188"/>
    </source>
</evidence>
<dbReference type="STRING" id="8355.A0A1L8EV39"/>
<dbReference type="SUPFAM" id="SSF57850">
    <property type="entry name" value="RING/U-box"/>
    <property type="match status" value="1"/>
</dbReference>
<dbReference type="SMART" id="SM00449">
    <property type="entry name" value="SPRY"/>
    <property type="match status" value="1"/>
</dbReference>
<accession>A0A1L8EV39</accession>
<dbReference type="GO" id="GO:0045087">
    <property type="term" value="P:innate immune response"/>
    <property type="evidence" value="ECO:0007669"/>
    <property type="project" value="UniProtKB-KW"/>
</dbReference>
<dbReference type="Gene3D" id="2.60.120.920">
    <property type="match status" value="1"/>
</dbReference>
<evidence type="ECO:0000313" key="12">
    <source>
        <dbReference type="Proteomes" id="UP000186698"/>
    </source>
</evidence>
<dbReference type="CDD" id="cd19769">
    <property type="entry name" value="Bbox2_TRIM16-like"/>
    <property type="match status" value="1"/>
</dbReference>
<dbReference type="SUPFAM" id="SSF57845">
    <property type="entry name" value="B-box zinc-binding domain"/>
    <property type="match status" value="1"/>
</dbReference>
<dbReference type="KEGG" id="xla:108701227"/>
<dbReference type="Pfam" id="PF13765">
    <property type="entry name" value="PRY"/>
    <property type="match status" value="1"/>
</dbReference>
<evidence type="ECO:0000313" key="15">
    <source>
        <dbReference type="Xenbase" id="XB-GENE-17341987"/>
    </source>
</evidence>
<dbReference type="GO" id="GO:0016874">
    <property type="term" value="F:ligase activity"/>
    <property type="evidence" value="ECO:0007669"/>
    <property type="project" value="UniProtKB-KW"/>
</dbReference>
<dbReference type="SMART" id="SM00589">
    <property type="entry name" value="PRY"/>
    <property type="match status" value="1"/>
</dbReference>
<keyword evidence="4" id="KW-0862">Zinc</keyword>
<dbReference type="InterPro" id="IPR017907">
    <property type="entry name" value="Znf_RING_CS"/>
</dbReference>
<keyword evidence="2" id="KW-0479">Metal-binding</keyword>
<dbReference type="InterPro" id="IPR001870">
    <property type="entry name" value="B30.2/SPRY"/>
</dbReference>
<dbReference type="PANTHER" id="PTHR25465">
    <property type="entry name" value="B-BOX DOMAIN CONTAINING"/>
    <property type="match status" value="1"/>
</dbReference>
<evidence type="ECO:0000256" key="8">
    <source>
        <dbReference type="SAM" id="Coils"/>
    </source>
</evidence>
<dbReference type="InterPro" id="IPR051051">
    <property type="entry name" value="E3_ubiq-ligase_TRIM/RNF"/>
</dbReference>
<dbReference type="Gene3D" id="3.30.160.60">
    <property type="entry name" value="Classic Zinc Finger"/>
    <property type="match status" value="1"/>
</dbReference>
<dbReference type="CTD" id="108701227"/>
<dbReference type="Bgee" id="108701227">
    <property type="expression patterns" value="Expressed in stomach and 19 other cell types or tissues"/>
</dbReference>
<proteinExistence type="predicted"/>
<evidence type="ECO:0000313" key="13">
    <source>
        <dbReference type="RefSeq" id="XP_018091060.1"/>
    </source>
</evidence>
<evidence type="ECO:0000256" key="9">
    <source>
        <dbReference type="SAM" id="MobiDB-lite"/>
    </source>
</evidence>
<dbReference type="CDD" id="cd19842">
    <property type="entry name" value="Bbox1_TRIM25-like_C-IV"/>
    <property type="match status" value="1"/>
</dbReference>
<dbReference type="RefSeq" id="XP_018091060.1">
    <property type="nucleotide sequence ID" value="XM_018235571.2"/>
</dbReference>
<evidence type="ECO:0000313" key="14">
    <source>
        <dbReference type="RefSeq" id="XP_018091061.1"/>
    </source>
</evidence>
<evidence type="ECO:0000256" key="6">
    <source>
        <dbReference type="ARBA" id="ARBA00023054"/>
    </source>
</evidence>